<feature type="transmembrane region" description="Helical" evidence="1">
    <location>
        <begin position="34"/>
        <end position="57"/>
    </location>
</feature>
<name>A0A0S3EX32_9SPHN</name>
<keyword evidence="1" id="KW-1133">Transmembrane helix</keyword>
<keyword evidence="1" id="KW-0812">Transmembrane</keyword>
<sequence>MARLLQSSGHQGRMVWPPQVKGVINMSIAKIQNVAFAVAGALLFASVFVGAAVGPVVSIA</sequence>
<protein>
    <submittedName>
        <fullName evidence="2">Uncharacterized protein</fullName>
    </submittedName>
</protein>
<proteinExistence type="predicted"/>
<evidence type="ECO:0000313" key="3">
    <source>
        <dbReference type="Proteomes" id="UP000056968"/>
    </source>
</evidence>
<evidence type="ECO:0000256" key="1">
    <source>
        <dbReference type="SAM" id="Phobius"/>
    </source>
</evidence>
<accession>A0A0S3EX32</accession>
<gene>
    <name evidence="2" type="ORF">ATN00_06310</name>
</gene>
<dbReference type="KEGG" id="sbd:ATN00_06310"/>
<reference evidence="2 3" key="1">
    <citation type="submission" date="2015-11" db="EMBL/GenBank/DDBJ databases">
        <title>A Two-component Flavoprotein Monooxygenase System MeaXY Responsible for para-Hydroxylation of 2-Methyl-6-ethylaniline and 2,6-Diethylaniline in Sphingobium baderi DE-13.</title>
        <authorList>
            <person name="Cheng M."/>
            <person name="Meng Q."/>
            <person name="Yang Y."/>
            <person name="Chu C."/>
            <person name="Yan X."/>
            <person name="He J."/>
            <person name="Li S."/>
        </authorList>
    </citation>
    <scope>NUCLEOTIDE SEQUENCE [LARGE SCALE GENOMIC DNA]</scope>
    <source>
        <strain evidence="2 3">DE-13</strain>
    </source>
</reference>
<dbReference type="STRING" id="1332080.ATN00_06310"/>
<dbReference type="EMBL" id="CP013264">
    <property type="protein sequence ID" value="ALR19978.1"/>
    <property type="molecule type" value="Genomic_DNA"/>
</dbReference>
<dbReference type="Proteomes" id="UP000056968">
    <property type="component" value="Chromosome"/>
</dbReference>
<keyword evidence="3" id="KW-1185">Reference proteome</keyword>
<dbReference type="AlphaFoldDB" id="A0A0S3EX32"/>
<keyword evidence="1" id="KW-0472">Membrane</keyword>
<organism evidence="2 3">
    <name type="scientific">Sphingobium baderi</name>
    <dbReference type="NCBI Taxonomy" id="1332080"/>
    <lineage>
        <taxon>Bacteria</taxon>
        <taxon>Pseudomonadati</taxon>
        <taxon>Pseudomonadota</taxon>
        <taxon>Alphaproteobacteria</taxon>
        <taxon>Sphingomonadales</taxon>
        <taxon>Sphingomonadaceae</taxon>
        <taxon>Sphingobium</taxon>
    </lineage>
</organism>
<evidence type="ECO:0000313" key="2">
    <source>
        <dbReference type="EMBL" id="ALR19978.1"/>
    </source>
</evidence>